<sequence>MKLLYNIMADKVLKQIPEQKLKAFSIGTMGKRQPSKRELEEQRKKEQEKAAAQAFEEFVATFQEPANKTSKVWVKAGTYDAGKRQEDTKEKVNCINHNRELNYHQRRILLKKPKNMLDYLVNE</sequence>
<reference evidence="2" key="2">
    <citation type="journal article" date="2017" name="J. Med. Entomol.">
        <title>Transcriptome Analysis of the Triatoma infestans (Hemiptera: Reduviidae) Integument.</title>
        <authorList>
            <person name="Calderon-Fernandez G.M."/>
            <person name="Moriconi D.E."/>
            <person name="Dulbecco A.B."/>
            <person name="Juarez M.P."/>
        </authorList>
    </citation>
    <scope>NUCLEOTIDE SEQUENCE</scope>
    <source>
        <strain evidence="2">Int1</strain>
        <tissue evidence="2">Integument</tissue>
    </source>
</reference>
<feature type="region of interest" description="Disordered" evidence="1">
    <location>
        <begin position="27"/>
        <end position="47"/>
    </location>
</feature>
<evidence type="ECO:0000313" key="2">
    <source>
        <dbReference type="EMBL" id="JAR99369.1"/>
    </source>
</evidence>
<organism evidence="2">
    <name type="scientific">Triatoma infestans</name>
    <name type="common">Assassin bug</name>
    <dbReference type="NCBI Taxonomy" id="30076"/>
    <lineage>
        <taxon>Eukaryota</taxon>
        <taxon>Metazoa</taxon>
        <taxon>Ecdysozoa</taxon>
        <taxon>Arthropoda</taxon>
        <taxon>Hexapoda</taxon>
        <taxon>Insecta</taxon>
        <taxon>Pterygota</taxon>
        <taxon>Neoptera</taxon>
        <taxon>Paraneoptera</taxon>
        <taxon>Hemiptera</taxon>
        <taxon>Heteroptera</taxon>
        <taxon>Panheteroptera</taxon>
        <taxon>Cimicomorpha</taxon>
        <taxon>Reduviidae</taxon>
        <taxon>Triatominae</taxon>
        <taxon>Triatoma</taxon>
    </lineage>
</organism>
<dbReference type="AlphaFoldDB" id="A0A170XYN4"/>
<proteinExistence type="predicted"/>
<accession>A0A170XYN4</accession>
<dbReference type="EMBL" id="GEMB01003887">
    <property type="protein sequence ID" value="JAR99369.1"/>
    <property type="molecule type" value="Transcribed_RNA"/>
</dbReference>
<evidence type="ECO:0000256" key="1">
    <source>
        <dbReference type="SAM" id="MobiDB-lite"/>
    </source>
</evidence>
<feature type="compositionally biased region" description="Basic and acidic residues" evidence="1">
    <location>
        <begin position="35"/>
        <end position="47"/>
    </location>
</feature>
<protein>
    <submittedName>
        <fullName evidence="2">U2 snrnp-associated surp motif-containing protein</fullName>
    </submittedName>
</protein>
<reference evidence="2" key="1">
    <citation type="submission" date="2016-04" db="EMBL/GenBank/DDBJ databases">
        <authorList>
            <person name="Calderon-Fernandez G.M.Sr."/>
        </authorList>
    </citation>
    <scope>NUCLEOTIDE SEQUENCE</scope>
    <source>
        <strain evidence="2">Int1</strain>
        <tissue evidence="2">Integument</tissue>
    </source>
</reference>
<name>A0A170XYN4_TRIIF</name>